<protein>
    <submittedName>
        <fullName evidence="1">Uncharacterized protein</fullName>
    </submittedName>
</protein>
<comment type="caution">
    <text evidence="1">The sequence shown here is derived from an EMBL/GenBank/DDBJ whole genome shotgun (WGS) entry which is preliminary data.</text>
</comment>
<gene>
    <name evidence="1" type="ORF">J2Z65_002469</name>
</gene>
<keyword evidence="2" id="KW-1185">Reference proteome</keyword>
<dbReference type="EMBL" id="JAGGKV010000005">
    <property type="protein sequence ID" value="MBP1963253.1"/>
    <property type="molecule type" value="Genomic_DNA"/>
</dbReference>
<accession>A0ABS4HX95</accession>
<proteinExistence type="predicted"/>
<dbReference type="Proteomes" id="UP001519344">
    <property type="component" value="Unassembled WGS sequence"/>
</dbReference>
<reference evidence="1 2" key="1">
    <citation type="submission" date="2021-03" db="EMBL/GenBank/DDBJ databases">
        <title>Genomic Encyclopedia of Type Strains, Phase IV (KMG-IV): sequencing the most valuable type-strain genomes for metagenomic binning, comparative biology and taxonomic classification.</title>
        <authorList>
            <person name="Goeker M."/>
        </authorList>
    </citation>
    <scope>NUCLEOTIDE SEQUENCE [LARGE SCALE GENOMIC DNA]</scope>
    <source>
        <strain evidence="1 2">DSM 24950</strain>
    </source>
</reference>
<name>A0ABS4HX95_9BACL</name>
<evidence type="ECO:0000313" key="1">
    <source>
        <dbReference type="EMBL" id="MBP1963253.1"/>
    </source>
</evidence>
<sequence>MTLLPFFELAAMFLGYLKKLPKNLKTGQLSIKCQLIIIENVQSNESAFEK</sequence>
<organism evidence="1 2">
    <name type="scientific">Paenibacillus aceris</name>
    <dbReference type="NCBI Taxonomy" id="869555"/>
    <lineage>
        <taxon>Bacteria</taxon>
        <taxon>Bacillati</taxon>
        <taxon>Bacillota</taxon>
        <taxon>Bacilli</taxon>
        <taxon>Bacillales</taxon>
        <taxon>Paenibacillaceae</taxon>
        <taxon>Paenibacillus</taxon>
    </lineage>
</organism>
<evidence type="ECO:0000313" key="2">
    <source>
        <dbReference type="Proteomes" id="UP001519344"/>
    </source>
</evidence>